<evidence type="ECO:0000256" key="1">
    <source>
        <dbReference type="ARBA" id="ARBA00022737"/>
    </source>
</evidence>
<feature type="signal peptide" evidence="2">
    <location>
        <begin position="1"/>
        <end position="19"/>
    </location>
</feature>
<dbReference type="InterPro" id="IPR003409">
    <property type="entry name" value="MORN"/>
</dbReference>
<feature type="chain" id="PRO_5021481455" description="TonB C-terminal domain-containing protein" evidence="2">
    <location>
        <begin position="20"/>
        <end position="370"/>
    </location>
</feature>
<dbReference type="RefSeq" id="WP_135191184.1">
    <property type="nucleotide sequence ID" value="NZ_SPUM01000123.1"/>
</dbReference>
<evidence type="ECO:0000256" key="2">
    <source>
        <dbReference type="SAM" id="SignalP"/>
    </source>
</evidence>
<dbReference type="Proteomes" id="UP000297258">
    <property type="component" value="Unassembled WGS sequence"/>
</dbReference>
<proteinExistence type="predicted"/>
<keyword evidence="1" id="KW-0677">Repeat</keyword>
<dbReference type="AlphaFoldDB" id="A0A4Y9SVQ8"/>
<dbReference type="SUPFAM" id="SSF82185">
    <property type="entry name" value="Histone H3 K4-specific methyltransferase SET7/9 N-terminal domain"/>
    <property type="match status" value="2"/>
</dbReference>
<dbReference type="PANTHER" id="PTHR43215">
    <property type="entry name" value="RADIAL SPOKE HEAD 1 HOMOLOG"/>
    <property type="match status" value="1"/>
</dbReference>
<dbReference type="OrthoDB" id="8911971at2"/>
<keyword evidence="4" id="KW-1185">Reference proteome</keyword>
<evidence type="ECO:0008006" key="5">
    <source>
        <dbReference type="Google" id="ProtNLM"/>
    </source>
</evidence>
<sequence>MNKTIFLMAALCLGGTAYADEAPLWYGDANCRIARLEPRPEDDAVKWNGACKDGYADGKGMLKWSVREKGKYQLEATLVHGEVSGEGTLTTKQYTYIGTFRNGVPHGQGFFKWENGYMYEGSVVNDIYDGPGIAVDPRGRRYEGMWKNDKRNGWGKEVSADGDTYEGAWKDDKRNGRGKQVYALGGSYEGEWEDDKFEGKGVMIYAGSGRRYEGMFHDDRVAGASPQVSPESGRYAVRDPELSSKITDYVPPRASWEMLTPGQQAFIKGAYPALEDGDEPPYPVNGHGELISSIAKMRNEMYPDARGRLLVYVVVGKDGKPKSFTSMRSPDLNLSHHVARLAAAQQFKPAVCHGEPCEMIYPISLNFTLR</sequence>
<gene>
    <name evidence="3" type="ORF">E4O92_18835</name>
</gene>
<comment type="caution">
    <text evidence="3">The sequence shown here is derived from an EMBL/GenBank/DDBJ whole genome shotgun (WGS) entry which is preliminary data.</text>
</comment>
<dbReference type="EMBL" id="SPUM01000123">
    <property type="protein sequence ID" value="TFW29597.1"/>
    <property type="molecule type" value="Genomic_DNA"/>
</dbReference>
<dbReference type="Pfam" id="PF02493">
    <property type="entry name" value="MORN"/>
    <property type="match status" value="5"/>
</dbReference>
<organism evidence="3 4">
    <name type="scientific">Massilia horti</name>
    <dbReference type="NCBI Taxonomy" id="2562153"/>
    <lineage>
        <taxon>Bacteria</taxon>
        <taxon>Pseudomonadati</taxon>
        <taxon>Pseudomonadota</taxon>
        <taxon>Betaproteobacteria</taxon>
        <taxon>Burkholderiales</taxon>
        <taxon>Oxalobacteraceae</taxon>
        <taxon>Telluria group</taxon>
        <taxon>Massilia</taxon>
    </lineage>
</organism>
<keyword evidence="2" id="KW-0732">Signal</keyword>
<accession>A0A4Y9SVQ8</accession>
<evidence type="ECO:0000313" key="3">
    <source>
        <dbReference type="EMBL" id="TFW29597.1"/>
    </source>
</evidence>
<dbReference type="PANTHER" id="PTHR43215:SF14">
    <property type="entry name" value="RADIAL SPOKE HEAD 1 HOMOLOG"/>
    <property type="match status" value="1"/>
</dbReference>
<name>A0A4Y9SVQ8_9BURK</name>
<protein>
    <recommendedName>
        <fullName evidence="5">TonB C-terminal domain-containing protein</fullName>
    </recommendedName>
</protein>
<dbReference type="GO" id="GO:0005829">
    <property type="term" value="C:cytosol"/>
    <property type="evidence" value="ECO:0007669"/>
    <property type="project" value="TreeGrafter"/>
</dbReference>
<dbReference type="SMART" id="SM00698">
    <property type="entry name" value="MORN"/>
    <property type="match status" value="4"/>
</dbReference>
<dbReference type="Gene3D" id="2.20.110.10">
    <property type="entry name" value="Histone H3 K4-specific methyltransferase SET7/9 N-terminal domain"/>
    <property type="match status" value="2"/>
</dbReference>
<reference evidence="3 4" key="1">
    <citation type="submission" date="2019-03" db="EMBL/GenBank/DDBJ databases">
        <title>Draft genome of Massilia hortus sp. nov., a novel bacterial species of the Oxalobacteraceae family.</title>
        <authorList>
            <person name="Peta V."/>
            <person name="Raths R."/>
            <person name="Bucking H."/>
        </authorList>
    </citation>
    <scope>NUCLEOTIDE SEQUENCE [LARGE SCALE GENOMIC DNA]</scope>
    <source>
        <strain evidence="3 4">ONC3</strain>
    </source>
</reference>
<dbReference type="SUPFAM" id="SSF74653">
    <property type="entry name" value="TolA/TonB C-terminal domain"/>
    <property type="match status" value="1"/>
</dbReference>
<evidence type="ECO:0000313" key="4">
    <source>
        <dbReference type="Proteomes" id="UP000297258"/>
    </source>
</evidence>